<sequence>MSLYLIKTKTPFSHYSSTTFPCSSQPVSQGRLSFMHFNYQKWEPASPPEVL</sequence>
<protein>
    <submittedName>
        <fullName evidence="1">Macaca fascicularis brain cDNA, clone: QflA-20378</fullName>
    </submittedName>
</protein>
<proteinExistence type="evidence at transcript level"/>
<evidence type="ECO:0000313" key="1">
    <source>
        <dbReference type="EMBL" id="BAE90026.1"/>
    </source>
</evidence>
<organism evidence="1">
    <name type="scientific">Macaca fascicularis</name>
    <name type="common">Crab-eating macaque</name>
    <name type="synonym">Cynomolgus monkey</name>
    <dbReference type="NCBI Taxonomy" id="9541"/>
    <lineage>
        <taxon>Eukaryota</taxon>
        <taxon>Metazoa</taxon>
        <taxon>Chordata</taxon>
        <taxon>Craniata</taxon>
        <taxon>Vertebrata</taxon>
        <taxon>Euteleostomi</taxon>
        <taxon>Mammalia</taxon>
        <taxon>Eutheria</taxon>
        <taxon>Euarchontoglires</taxon>
        <taxon>Primates</taxon>
        <taxon>Haplorrhini</taxon>
        <taxon>Catarrhini</taxon>
        <taxon>Cercopithecidae</taxon>
        <taxon>Cercopithecinae</taxon>
        <taxon>Macaca</taxon>
    </lineage>
</organism>
<reference evidence="1" key="1">
    <citation type="journal article" date="2007" name="PLoS Biol.">
        <title>Rate of evolution in brain-expressed genes in humans and other primates.</title>
        <authorList>
            <person name="Wang H.-Y."/>
            <person name="Chien H.-C."/>
            <person name="Osada N."/>
            <person name="Hashimoto K."/>
            <person name="Sugano S."/>
            <person name="Gojobori T."/>
            <person name="Chou C.-K."/>
            <person name="Tsai S.-F."/>
            <person name="Wu C.-I."/>
            <person name="Shen C.-K.J."/>
        </authorList>
    </citation>
    <scope>NUCLEOTIDE SEQUENCE</scope>
</reference>
<dbReference type="AlphaFoldDB" id="I7GM12"/>
<accession>I7GM12</accession>
<dbReference type="EMBL" id="AB172964">
    <property type="protein sequence ID" value="BAE90026.1"/>
    <property type="molecule type" value="mRNA"/>
</dbReference>
<name>I7GM12_MACFA</name>